<name>A0AAV6JXV4_9ERIC</name>
<dbReference type="Proteomes" id="UP000823749">
    <property type="component" value="Chromosome 6"/>
</dbReference>
<keyword evidence="2" id="KW-1185">Reference proteome</keyword>
<sequence>MEEQFLEEYTGSSFWRNILRGGVQCQPKQVQFQHESSPTCSREGGFFHWLGEHGSDVHIGAGCDSCGVNF</sequence>
<gene>
    <name evidence="1" type="ORF">RHGRI_017461</name>
</gene>
<protein>
    <submittedName>
        <fullName evidence="1">Uncharacterized protein</fullName>
    </submittedName>
</protein>
<comment type="caution">
    <text evidence="1">The sequence shown here is derived from an EMBL/GenBank/DDBJ whole genome shotgun (WGS) entry which is preliminary data.</text>
</comment>
<organism evidence="1 2">
    <name type="scientific">Rhododendron griersonianum</name>
    <dbReference type="NCBI Taxonomy" id="479676"/>
    <lineage>
        <taxon>Eukaryota</taxon>
        <taxon>Viridiplantae</taxon>
        <taxon>Streptophyta</taxon>
        <taxon>Embryophyta</taxon>
        <taxon>Tracheophyta</taxon>
        <taxon>Spermatophyta</taxon>
        <taxon>Magnoliopsida</taxon>
        <taxon>eudicotyledons</taxon>
        <taxon>Gunneridae</taxon>
        <taxon>Pentapetalae</taxon>
        <taxon>asterids</taxon>
        <taxon>Ericales</taxon>
        <taxon>Ericaceae</taxon>
        <taxon>Ericoideae</taxon>
        <taxon>Rhodoreae</taxon>
        <taxon>Rhododendron</taxon>
    </lineage>
</organism>
<accession>A0AAV6JXV4</accession>
<evidence type="ECO:0000313" key="2">
    <source>
        <dbReference type="Proteomes" id="UP000823749"/>
    </source>
</evidence>
<proteinExistence type="predicted"/>
<reference evidence="1 2" key="1">
    <citation type="submission" date="2020-08" db="EMBL/GenBank/DDBJ databases">
        <title>Plant Genome Project.</title>
        <authorList>
            <person name="Zhang R.-G."/>
        </authorList>
    </citation>
    <scope>NUCLEOTIDE SEQUENCE [LARGE SCALE GENOMIC DNA]</scope>
    <source>
        <strain evidence="1">WSP0</strain>
        <tissue evidence="1">Leaf</tissue>
    </source>
</reference>
<dbReference type="AlphaFoldDB" id="A0AAV6JXV4"/>
<dbReference type="EMBL" id="JACTNZ010000006">
    <property type="protein sequence ID" value="KAG5545004.1"/>
    <property type="molecule type" value="Genomic_DNA"/>
</dbReference>
<evidence type="ECO:0000313" key="1">
    <source>
        <dbReference type="EMBL" id="KAG5545004.1"/>
    </source>
</evidence>